<reference evidence="2 3" key="1">
    <citation type="submission" date="2014-06" db="EMBL/GenBank/DDBJ databases">
        <authorList>
            <person name="Swart Estienne"/>
        </authorList>
    </citation>
    <scope>NUCLEOTIDE SEQUENCE [LARGE SCALE GENOMIC DNA]</scope>
    <source>
        <strain evidence="2 3">130c</strain>
    </source>
</reference>
<dbReference type="OMA" id="IEDVPYG"/>
<evidence type="ECO:0000313" key="2">
    <source>
        <dbReference type="EMBL" id="CDW91626.1"/>
    </source>
</evidence>
<gene>
    <name evidence="2" type="primary">Contig11855.g12682</name>
    <name evidence="2" type="ORF">STYLEM_20784</name>
</gene>
<dbReference type="AlphaFoldDB" id="A0A078BBN9"/>
<keyword evidence="3" id="KW-1185">Reference proteome</keyword>
<feature type="region of interest" description="Disordered" evidence="1">
    <location>
        <begin position="73"/>
        <end position="96"/>
    </location>
</feature>
<accession>A0A078BBN9</accession>
<name>A0A078BBN9_STYLE</name>
<organism evidence="2 3">
    <name type="scientific">Stylonychia lemnae</name>
    <name type="common">Ciliate</name>
    <dbReference type="NCBI Taxonomy" id="5949"/>
    <lineage>
        <taxon>Eukaryota</taxon>
        <taxon>Sar</taxon>
        <taxon>Alveolata</taxon>
        <taxon>Ciliophora</taxon>
        <taxon>Intramacronucleata</taxon>
        <taxon>Spirotrichea</taxon>
        <taxon>Stichotrichia</taxon>
        <taxon>Sporadotrichida</taxon>
        <taxon>Oxytrichidae</taxon>
        <taxon>Stylonychinae</taxon>
        <taxon>Stylonychia</taxon>
    </lineage>
</organism>
<dbReference type="OrthoDB" id="186791at2759"/>
<dbReference type="InParanoid" id="A0A078BBN9"/>
<dbReference type="Pfam" id="PF15160">
    <property type="entry name" value="SASRP1"/>
    <property type="match status" value="1"/>
</dbReference>
<evidence type="ECO:0000313" key="3">
    <source>
        <dbReference type="Proteomes" id="UP000039865"/>
    </source>
</evidence>
<sequence>MTDYFVGSSAVLQQTGAAQIADWSGGVSQKFTTNRKHVPQPQFKEVPHPLYSTFGKKHYDPQLSDSYQWKPTIRVDPDKDHERHDRPKGTKKIEPEYANVKDRAERRHVEPNPSGSLEDLEIGRKTFIHHNRKTVDEVATEKMMGTKKRIETLYDQRNGVPLKSLGDKIYKVPEYMPHFYKDGGLIVGSTHQKKIKTSGNAKAIDFYAGLELGKGPLNPNRKLWADAVKEEALNEELSAVQNLKKWEKNVLKEVDPKYQVSDDSDDEKKK</sequence>
<dbReference type="EMBL" id="CCKQ01019606">
    <property type="protein sequence ID" value="CDW91626.1"/>
    <property type="molecule type" value="Genomic_DNA"/>
</dbReference>
<evidence type="ECO:0000256" key="1">
    <source>
        <dbReference type="SAM" id="MobiDB-lite"/>
    </source>
</evidence>
<dbReference type="Proteomes" id="UP000039865">
    <property type="component" value="Unassembled WGS sequence"/>
</dbReference>
<protein>
    <submittedName>
        <fullName evidence="2">Uncharacterized protein</fullName>
    </submittedName>
</protein>
<proteinExistence type="predicted"/>
<dbReference type="InterPro" id="IPR029165">
    <property type="entry name" value="SASRP1"/>
</dbReference>